<dbReference type="RefSeq" id="WP_153665260.1">
    <property type="nucleotide sequence ID" value="NZ_JAAIKR010000014.1"/>
</dbReference>
<dbReference type="Gene3D" id="2.60.120.620">
    <property type="entry name" value="q2cbj1_9rhob like domain"/>
    <property type="match status" value="1"/>
</dbReference>
<dbReference type="Proteomes" id="UP000811844">
    <property type="component" value="Unassembled WGS sequence"/>
</dbReference>
<evidence type="ECO:0000256" key="5">
    <source>
        <dbReference type="ARBA" id="ARBA00023004"/>
    </source>
</evidence>
<keyword evidence="2" id="KW-0479">Metal-binding</keyword>
<keyword evidence="5" id="KW-0408">Iron</keyword>
<dbReference type="PANTHER" id="PTHR10869:SF246">
    <property type="entry name" value="TRANSMEMBRANE PROLYL 4-HYDROXYLASE"/>
    <property type="match status" value="1"/>
</dbReference>
<feature type="domain" description="Prolyl 4-hydroxylase alpha subunit" evidence="6">
    <location>
        <begin position="2"/>
        <end position="219"/>
    </location>
</feature>
<evidence type="ECO:0000256" key="4">
    <source>
        <dbReference type="ARBA" id="ARBA00023002"/>
    </source>
</evidence>
<dbReference type="SMART" id="SM00702">
    <property type="entry name" value="P4Hc"/>
    <property type="match status" value="1"/>
</dbReference>
<dbReference type="InterPro" id="IPR045054">
    <property type="entry name" value="P4HA-like"/>
</dbReference>
<evidence type="ECO:0000259" key="6">
    <source>
        <dbReference type="SMART" id="SM00702"/>
    </source>
</evidence>
<dbReference type="PANTHER" id="PTHR10869">
    <property type="entry name" value="PROLYL 4-HYDROXYLASE ALPHA SUBUNIT"/>
    <property type="match status" value="1"/>
</dbReference>
<evidence type="ECO:0000256" key="3">
    <source>
        <dbReference type="ARBA" id="ARBA00022964"/>
    </source>
</evidence>
<comment type="caution">
    <text evidence="7">The sequence shown here is derived from an EMBL/GenBank/DDBJ whole genome shotgun (WGS) entry which is preliminary data.</text>
</comment>
<dbReference type="InterPro" id="IPR044862">
    <property type="entry name" value="Pro_4_hyd_alph_FE2OG_OXY"/>
</dbReference>
<comment type="cofactor">
    <cofactor evidence="1">
        <name>L-ascorbate</name>
        <dbReference type="ChEBI" id="CHEBI:38290"/>
    </cofactor>
</comment>
<name>A0ABS5I4L7_9GAMM</name>
<accession>A0ABS5I4L7</accession>
<proteinExistence type="predicted"/>
<gene>
    <name evidence="7" type="ORF">G3R48_13400</name>
</gene>
<protein>
    <submittedName>
        <fullName evidence="7">2OG-Fe(II) oxygenase</fullName>
    </submittedName>
</protein>
<keyword evidence="8" id="KW-1185">Reference proteome</keyword>
<evidence type="ECO:0000256" key="1">
    <source>
        <dbReference type="ARBA" id="ARBA00001961"/>
    </source>
</evidence>
<keyword evidence="3" id="KW-0223">Dioxygenase</keyword>
<evidence type="ECO:0000313" key="7">
    <source>
        <dbReference type="EMBL" id="MBR9728974.1"/>
    </source>
</evidence>
<keyword evidence="4" id="KW-0560">Oxidoreductase</keyword>
<dbReference type="EMBL" id="JAAIKR010000014">
    <property type="protein sequence ID" value="MBR9728974.1"/>
    <property type="molecule type" value="Genomic_DNA"/>
</dbReference>
<evidence type="ECO:0000313" key="8">
    <source>
        <dbReference type="Proteomes" id="UP000811844"/>
    </source>
</evidence>
<organism evidence="7 8">
    <name type="scientific">Shewanella intestini</name>
    <dbReference type="NCBI Taxonomy" id="2017544"/>
    <lineage>
        <taxon>Bacteria</taxon>
        <taxon>Pseudomonadati</taxon>
        <taxon>Pseudomonadota</taxon>
        <taxon>Gammaproteobacteria</taxon>
        <taxon>Alteromonadales</taxon>
        <taxon>Shewanellaceae</taxon>
        <taxon>Shewanella</taxon>
    </lineage>
</organism>
<sequence length="231" mass="26114">MDFIEVYPNALSDSFCDRLIDTVESHPYVSQGKTGHGVDINKKNSRDITLDNHVDLTDLKNHILQQTFSFAVKYFKKYPLALMGAVSVNVNDEQGNGCTLTPNNFSRLGLPRIDAIVKYLFRSGAINIQHYQQGVGGYPHWHSEQFPQLQHNEALHRVALFMFYLNDVAEGGETEFYYQNKKVAPKKGTMVIAPAGFTHSHRGNTPISGDKYIVTSWLMFNRAEKLYAPLA</sequence>
<reference evidence="7 8" key="1">
    <citation type="submission" date="2020-02" db="EMBL/GenBank/DDBJ databases">
        <title>Shewanella WXL01 sp. nov., a marine bacterium isolated from green algae in Luhuitou Fringing Reef (Northern South China Sea).</title>
        <authorList>
            <person name="Wang X."/>
        </authorList>
    </citation>
    <scope>NUCLEOTIDE SEQUENCE [LARGE SCALE GENOMIC DNA]</scope>
    <source>
        <strain evidence="7 8">MCCC 1A01895</strain>
    </source>
</reference>
<evidence type="ECO:0000256" key="2">
    <source>
        <dbReference type="ARBA" id="ARBA00022723"/>
    </source>
</evidence>
<dbReference type="InterPro" id="IPR006620">
    <property type="entry name" value="Pro_4_hyd_alph"/>
</dbReference>
<dbReference type="Pfam" id="PF13640">
    <property type="entry name" value="2OG-FeII_Oxy_3"/>
    <property type="match status" value="1"/>
</dbReference>